<gene>
    <name evidence="4" type="ORF">METSCH_D00160</name>
</gene>
<protein>
    <recommendedName>
        <fullName evidence="3">GLEYA adhesin domain-containing protein</fullName>
    </recommendedName>
</protein>
<evidence type="ECO:0000313" key="4">
    <source>
        <dbReference type="EMBL" id="QBM88959.1"/>
    </source>
</evidence>
<keyword evidence="2" id="KW-0732">Signal</keyword>
<feature type="chain" id="PRO_5020468863" description="GLEYA adhesin domain-containing protein" evidence="2">
    <location>
        <begin position="18"/>
        <end position="913"/>
    </location>
</feature>
<name>A0A4P6XPN7_9ASCO</name>
<dbReference type="EMBL" id="CP034459">
    <property type="protein sequence ID" value="QBM88959.1"/>
    <property type="molecule type" value="Genomic_DNA"/>
</dbReference>
<feature type="signal peptide" evidence="2">
    <location>
        <begin position="1"/>
        <end position="17"/>
    </location>
</feature>
<proteinExistence type="predicted"/>
<evidence type="ECO:0000313" key="5">
    <source>
        <dbReference type="Proteomes" id="UP000292447"/>
    </source>
</evidence>
<feature type="domain" description="GLEYA adhesin" evidence="3">
    <location>
        <begin position="279"/>
        <end position="374"/>
    </location>
</feature>
<dbReference type="Pfam" id="PF10528">
    <property type="entry name" value="GLEYA"/>
    <property type="match status" value="1"/>
</dbReference>
<feature type="region of interest" description="Disordered" evidence="1">
    <location>
        <begin position="647"/>
        <end position="669"/>
    </location>
</feature>
<evidence type="ECO:0000256" key="1">
    <source>
        <dbReference type="SAM" id="MobiDB-lite"/>
    </source>
</evidence>
<evidence type="ECO:0000259" key="3">
    <source>
        <dbReference type="Pfam" id="PF10528"/>
    </source>
</evidence>
<accession>A0A4P6XPN7</accession>
<sequence length="913" mass="101087">MMRILRIFALYSSLVLAFENKYTSDPDSDAILGFAATFHRALSLEQKALEANKLLDLSSLEVIHTTSSVRDPSFSFTFPKNTRFRIYELTGYYKPDVSGAHTFRLDNSDATSFQLGAGDMCRQDAFENVSDRLDINPIEPLKLDYIVTMDLEKDRLYPLKIVHFPQGKRIRVAIMHKDSRAESEMDITDDILQYRYDDDHVSVASISTSNSSKKACDPPFEVKKGLKLRVFDSKSNEKPTEAQAYISGYRMGKFKYESQFDRISNAPRIYDYEIEEKAFGLELKGYFRISHADTYTFTLRANGISSLQVGPGVPKLRLARFEDINESWVKLDSRAPKLKKRDIQIDLNEDLYYPIRAVVISDSLNAKLDFSVKDSQGKMVDFSEVIPFDRKGFLKELPLDPTIDEGKTDLSGMTFDVGNKSSENSYDQVLPKDKLAISTVQPGAITENDVNPIDVNASTSENSASPRDALGEVDYLNTQLNSRVSSNKTSSSDAVMNANEISIPLIEGAIDGDLYQAISLGTETSNDTLKEPSSDGTQVHIAGDIAQHASETNDTLPFAKVDKLREVKANQLCTKSVDEYKQVPVVEFTASGHNYPEAPKISEHVAGGENATGSSPPFEQARLAESGHAQIATQGPTDLGTYSMAISRNETDERRPNNSKSSGTLEGNEYNRFGTLQSALPDSGIPISFPDLLPVKARLIEVGGEPSVSTKLSNQHEVKLSLSGCPHKETSAFEAKYHFGSHEVESTKTEELCMKNCPKNLEACSTSLRESPLKPDEHAQIFDSSMLSQDNEPIGARLKNDRAGDRQDLMLGKDLVEIGEEFQPISGHRVVSTRPEMGFAKASHFEPLLAHHPHLDLVDIVSPASPEKSNGMAQVRVNVPSNVEIYESQAMAINFGGIKIICWNILLSFAMGI</sequence>
<dbReference type="Gene3D" id="2.60.120.1560">
    <property type="match status" value="2"/>
</dbReference>
<dbReference type="AlphaFoldDB" id="A0A4P6XPN7"/>
<organism evidence="4 5">
    <name type="scientific">Metschnikowia aff. pulcherrima</name>
    <dbReference type="NCBI Taxonomy" id="2163413"/>
    <lineage>
        <taxon>Eukaryota</taxon>
        <taxon>Fungi</taxon>
        <taxon>Dikarya</taxon>
        <taxon>Ascomycota</taxon>
        <taxon>Saccharomycotina</taxon>
        <taxon>Pichiomycetes</taxon>
        <taxon>Metschnikowiaceae</taxon>
        <taxon>Metschnikowia</taxon>
    </lineage>
</organism>
<keyword evidence="5" id="KW-1185">Reference proteome</keyword>
<evidence type="ECO:0000256" key="2">
    <source>
        <dbReference type="SAM" id="SignalP"/>
    </source>
</evidence>
<reference evidence="5" key="1">
    <citation type="submission" date="2019-03" db="EMBL/GenBank/DDBJ databases">
        <title>Snf2 controls pulcherriminic acid biosynthesis and connects pigmentation and antifungal activity of the yeast Metschnikowia pulcherrima.</title>
        <authorList>
            <person name="Gore-Lloyd D."/>
            <person name="Sumann I."/>
            <person name="Brachmann A.O."/>
            <person name="Schneeberger K."/>
            <person name="Ortiz-Merino R.A."/>
            <person name="Moreno-Beltran M."/>
            <person name="Schlaefli M."/>
            <person name="Kirner P."/>
            <person name="Santos Kron A."/>
            <person name="Wolfe K.H."/>
            <person name="Piel J."/>
            <person name="Ahrens C.H."/>
            <person name="Henk D."/>
            <person name="Freimoser F.M."/>
        </authorList>
    </citation>
    <scope>NUCLEOTIDE SEQUENCE [LARGE SCALE GENOMIC DNA]</scope>
    <source>
        <strain evidence="5">APC 1.2</strain>
    </source>
</reference>
<dbReference type="InterPro" id="IPR018871">
    <property type="entry name" value="GLEYA_adhesin_domain"/>
</dbReference>
<dbReference type="Proteomes" id="UP000292447">
    <property type="component" value="Chromosome IV"/>
</dbReference>